<organism evidence="1 2">
    <name type="scientific">Gracilibacillus xinjiangensis</name>
    <dbReference type="NCBI Taxonomy" id="1193282"/>
    <lineage>
        <taxon>Bacteria</taxon>
        <taxon>Bacillati</taxon>
        <taxon>Bacillota</taxon>
        <taxon>Bacilli</taxon>
        <taxon>Bacillales</taxon>
        <taxon>Bacillaceae</taxon>
        <taxon>Gracilibacillus</taxon>
    </lineage>
</organism>
<gene>
    <name evidence="1" type="ORF">ACFOY7_09800</name>
</gene>
<dbReference type="InterPro" id="IPR002816">
    <property type="entry name" value="TraB/PrgY/GumN_fam"/>
</dbReference>
<reference evidence="2" key="1">
    <citation type="journal article" date="2019" name="Int. J. Syst. Evol. Microbiol.">
        <title>The Global Catalogue of Microorganisms (GCM) 10K type strain sequencing project: providing services to taxonomists for standard genome sequencing and annotation.</title>
        <authorList>
            <consortium name="The Broad Institute Genomics Platform"/>
            <consortium name="The Broad Institute Genome Sequencing Center for Infectious Disease"/>
            <person name="Wu L."/>
            <person name="Ma J."/>
        </authorList>
    </citation>
    <scope>NUCLEOTIDE SEQUENCE [LARGE SCALE GENOMIC DNA]</scope>
    <source>
        <strain evidence="2">CCUG 37865</strain>
    </source>
</reference>
<sequence length="172" mass="19353">MSNFSLSESLGMSAEQISSLGVDMYFMTNAFLDQKPIKELEGMKAQADMFDGLSPEAQEEYLVQTLDSVLDPDAGEYNEAELINEWFGHWINGDVNGFTESFTSITTGEPTEFDEMLFGTRDKDMAEKIMGLLESEESATSFIVVGAGHFTMDESILYHLEQNDYQVIPFYE</sequence>
<dbReference type="GO" id="GO:0016787">
    <property type="term" value="F:hydrolase activity"/>
    <property type="evidence" value="ECO:0007669"/>
    <property type="project" value="UniProtKB-KW"/>
</dbReference>
<dbReference type="RefSeq" id="WP_390252074.1">
    <property type="nucleotide sequence ID" value="NZ_JBHSDT010000004.1"/>
</dbReference>
<dbReference type="PANTHER" id="PTHR40590">
    <property type="entry name" value="CYTOPLASMIC PROTEIN-RELATED"/>
    <property type="match status" value="1"/>
</dbReference>
<dbReference type="Pfam" id="PF01963">
    <property type="entry name" value="TraB_PrgY_gumN"/>
    <property type="match status" value="1"/>
</dbReference>
<accession>A0ABV8WUU3</accession>
<dbReference type="EMBL" id="JBHSDT010000004">
    <property type="protein sequence ID" value="MFC4403372.1"/>
    <property type="molecule type" value="Genomic_DNA"/>
</dbReference>
<protein>
    <submittedName>
        <fullName evidence="1">TraB/GumN family protein</fullName>
        <ecNumber evidence="1">3.4.-.-</ecNumber>
    </submittedName>
</protein>
<dbReference type="PANTHER" id="PTHR40590:SF1">
    <property type="entry name" value="CYTOPLASMIC PROTEIN"/>
    <property type="match status" value="1"/>
</dbReference>
<keyword evidence="1" id="KW-0378">Hydrolase</keyword>
<evidence type="ECO:0000313" key="1">
    <source>
        <dbReference type="EMBL" id="MFC4403372.1"/>
    </source>
</evidence>
<dbReference type="InterPro" id="IPR047111">
    <property type="entry name" value="YbaP-like"/>
</dbReference>
<name>A0ABV8WUU3_9BACI</name>
<comment type="caution">
    <text evidence="1">The sequence shown here is derived from an EMBL/GenBank/DDBJ whole genome shotgun (WGS) entry which is preliminary data.</text>
</comment>
<dbReference type="CDD" id="cd14789">
    <property type="entry name" value="Tiki"/>
    <property type="match status" value="1"/>
</dbReference>
<evidence type="ECO:0000313" key="2">
    <source>
        <dbReference type="Proteomes" id="UP001595882"/>
    </source>
</evidence>
<dbReference type="EC" id="3.4.-.-" evidence="1"/>
<dbReference type="Proteomes" id="UP001595882">
    <property type="component" value="Unassembled WGS sequence"/>
</dbReference>
<keyword evidence="2" id="KW-1185">Reference proteome</keyword>
<proteinExistence type="predicted"/>